<dbReference type="EnsemblPlants" id="KRH38280">
    <property type="protein sequence ID" value="KRH38280"/>
    <property type="gene ID" value="GLYMA_09G124100"/>
</dbReference>
<gene>
    <name evidence="1" type="ORF">GLYMA_09G124100</name>
</gene>
<dbReference type="OMA" id="NNIAHIW"/>
<reference evidence="1" key="3">
    <citation type="submission" date="2018-07" db="EMBL/GenBank/DDBJ databases">
        <title>WGS assembly of Glycine max.</title>
        <authorList>
            <person name="Schmutz J."/>
            <person name="Cannon S."/>
            <person name="Schlueter J."/>
            <person name="Ma J."/>
            <person name="Mitros T."/>
            <person name="Nelson W."/>
            <person name="Hyten D."/>
            <person name="Song Q."/>
            <person name="Thelen J."/>
            <person name="Cheng J."/>
            <person name="Xu D."/>
            <person name="Hellsten U."/>
            <person name="May G."/>
            <person name="Yu Y."/>
            <person name="Sakurai T."/>
            <person name="Umezawa T."/>
            <person name="Bhattacharyya M."/>
            <person name="Sandhu D."/>
            <person name="Valliyodan B."/>
            <person name="Lindquist E."/>
            <person name="Peto M."/>
            <person name="Grant D."/>
            <person name="Shu S."/>
            <person name="Goodstein D."/>
            <person name="Barry K."/>
            <person name="Futrell-Griggs M."/>
            <person name="Abernathy B."/>
            <person name="Du J."/>
            <person name="Tian Z."/>
            <person name="Zhu L."/>
            <person name="Gill N."/>
            <person name="Joshi T."/>
            <person name="Libault M."/>
            <person name="Sethuraman A."/>
            <person name="Zhang X."/>
            <person name="Shinozaki K."/>
            <person name="Nguyen H."/>
            <person name="Wing R."/>
            <person name="Cregan P."/>
            <person name="Specht J."/>
            <person name="Grimwood J."/>
            <person name="Rokhsar D."/>
            <person name="Stacey G."/>
            <person name="Shoemaker R."/>
            <person name="Jackson S."/>
        </authorList>
    </citation>
    <scope>NUCLEOTIDE SEQUENCE</scope>
    <source>
        <tissue evidence="1">Callus</tissue>
    </source>
</reference>
<reference evidence="2" key="2">
    <citation type="submission" date="2018-02" db="UniProtKB">
        <authorList>
            <consortium name="EnsemblPlants"/>
        </authorList>
    </citation>
    <scope>IDENTIFICATION</scope>
    <source>
        <strain evidence="2">Williams 82</strain>
    </source>
</reference>
<name>K7LDH3_SOYBN</name>
<accession>K7LDH3</accession>
<dbReference type="OrthoDB" id="1681958at2759"/>
<dbReference type="Gramene" id="KRH38280">
    <property type="protein sequence ID" value="KRH38280"/>
    <property type="gene ID" value="GLYMA_09G124100"/>
</dbReference>
<evidence type="ECO:0000313" key="2">
    <source>
        <dbReference type="EnsemblPlants" id="KRH38280"/>
    </source>
</evidence>
<proteinExistence type="predicted"/>
<dbReference type="Proteomes" id="UP000008827">
    <property type="component" value="Chromosome 9"/>
</dbReference>
<protein>
    <recommendedName>
        <fullName evidence="4">Reverse transcriptase zinc-binding domain-containing protein</fullName>
    </recommendedName>
</protein>
<dbReference type="PaxDb" id="3847-GLYMA09G22324.1"/>
<evidence type="ECO:0000313" key="1">
    <source>
        <dbReference type="EMBL" id="KRH38280.1"/>
    </source>
</evidence>
<keyword evidence="3" id="KW-1185">Reference proteome</keyword>
<evidence type="ECO:0000313" key="3">
    <source>
        <dbReference type="Proteomes" id="UP000008827"/>
    </source>
</evidence>
<dbReference type="EMBL" id="CM000842">
    <property type="protein sequence ID" value="KRH38280.1"/>
    <property type="molecule type" value="Genomic_DNA"/>
</dbReference>
<evidence type="ECO:0008006" key="4">
    <source>
        <dbReference type="Google" id="ProtNLM"/>
    </source>
</evidence>
<dbReference type="STRING" id="3847.K7LDH3"/>
<sequence>MWLSVVAHIFACFVVFMKNQSLTLLWSPLVIDIWKRCYAWLNLLVVLPASVLGHFCQHSLLFDDRVAQARWKFVWCGISWVLWNNKNCMVFRGKSFNKQNIPHEILFHTWTWIKNFDALFSYSFVRWCVDPGASIRG</sequence>
<dbReference type="AlphaFoldDB" id="K7LDH3"/>
<reference evidence="1 2" key="1">
    <citation type="journal article" date="2010" name="Nature">
        <title>Genome sequence of the palaeopolyploid soybean.</title>
        <authorList>
            <person name="Schmutz J."/>
            <person name="Cannon S.B."/>
            <person name="Schlueter J."/>
            <person name="Ma J."/>
            <person name="Mitros T."/>
            <person name="Nelson W."/>
            <person name="Hyten D.L."/>
            <person name="Song Q."/>
            <person name="Thelen J.J."/>
            <person name="Cheng J."/>
            <person name="Xu D."/>
            <person name="Hellsten U."/>
            <person name="May G.D."/>
            <person name="Yu Y."/>
            <person name="Sakurai T."/>
            <person name="Umezawa T."/>
            <person name="Bhattacharyya M.K."/>
            <person name="Sandhu D."/>
            <person name="Valliyodan B."/>
            <person name="Lindquist E."/>
            <person name="Peto M."/>
            <person name="Grant D."/>
            <person name="Shu S."/>
            <person name="Goodstein D."/>
            <person name="Barry K."/>
            <person name="Futrell-Griggs M."/>
            <person name="Abernathy B."/>
            <person name="Du J."/>
            <person name="Tian Z."/>
            <person name="Zhu L."/>
            <person name="Gill N."/>
            <person name="Joshi T."/>
            <person name="Libault M."/>
            <person name="Sethuraman A."/>
            <person name="Zhang X.-C."/>
            <person name="Shinozaki K."/>
            <person name="Nguyen H.T."/>
            <person name="Wing R.A."/>
            <person name="Cregan P."/>
            <person name="Specht J."/>
            <person name="Grimwood J."/>
            <person name="Rokhsar D."/>
            <person name="Stacey G."/>
            <person name="Shoemaker R.C."/>
            <person name="Jackson S.A."/>
        </authorList>
    </citation>
    <scope>NUCLEOTIDE SEQUENCE [LARGE SCALE GENOMIC DNA]</scope>
    <source>
        <strain evidence="2">cv. Williams 82</strain>
        <tissue evidence="1">Callus</tissue>
    </source>
</reference>
<dbReference type="InParanoid" id="K7LDH3"/>
<organism evidence="2">
    <name type="scientific">Glycine max</name>
    <name type="common">Soybean</name>
    <name type="synonym">Glycine hispida</name>
    <dbReference type="NCBI Taxonomy" id="3847"/>
    <lineage>
        <taxon>Eukaryota</taxon>
        <taxon>Viridiplantae</taxon>
        <taxon>Streptophyta</taxon>
        <taxon>Embryophyta</taxon>
        <taxon>Tracheophyta</taxon>
        <taxon>Spermatophyta</taxon>
        <taxon>Magnoliopsida</taxon>
        <taxon>eudicotyledons</taxon>
        <taxon>Gunneridae</taxon>
        <taxon>Pentapetalae</taxon>
        <taxon>rosids</taxon>
        <taxon>fabids</taxon>
        <taxon>Fabales</taxon>
        <taxon>Fabaceae</taxon>
        <taxon>Papilionoideae</taxon>
        <taxon>50 kb inversion clade</taxon>
        <taxon>NPAAA clade</taxon>
        <taxon>indigoferoid/millettioid clade</taxon>
        <taxon>Phaseoleae</taxon>
        <taxon>Glycine</taxon>
        <taxon>Glycine subgen. Soja</taxon>
    </lineage>
</organism>
<dbReference type="HOGENOM" id="CLU_1868836_0_0_1"/>